<feature type="compositionally biased region" description="Low complexity" evidence="3">
    <location>
        <begin position="35"/>
        <end position="85"/>
    </location>
</feature>
<keyword evidence="2 5" id="KW-0378">Hydrolase</keyword>
<dbReference type="InterPro" id="IPR001375">
    <property type="entry name" value="Peptidase_S9_cat"/>
</dbReference>
<comment type="caution">
    <text evidence="5">The sequence shown here is derived from an EMBL/GenBank/DDBJ whole genome shotgun (WGS) entry which is preliminary data.</text>
</comment>
<dbReference type="InterPro" id="IPR029058">
    <property type="entry name" value="AB_hydrolase_fold"/>
</dbReference>
<feature type="domain" description="Peptidase S9 prolyl oligopeptidase catalytic" evidence="4">
    <location>
        <begin position="167"/>
        <end position="373"/>
    </location>
</feature>
<dbReference type="Gene3D" id="3.40.50.1820">
    <property type="entry name" value="alpha/beta hydrolase"/>
    <property type="match status" value="1"/>
</dbReference>
<gene>
    <name evidence="5" type="ORF">GCM10023258_02780</name>
</gene>
<evidence type="ECO:0000313" key="5">
    <source>
        <dbReference type="EMBL" id="GAA5016859.1"/>
    </source>
</evidence>
<dbReference type="EMBL" id="BAABIW010000002">
    <property type="protein sequence ID" value="GAA5016859.1"/>
    <property type="molecule type" value="Genomic_DNA"/>
</dbReference>
<dbReference type="PANTHER" id="PTHR22946:SF9">
    <property type="entry name" value="POLYKETIDE TRANSFERASE AF380"/>
    <property type="match status" value="1"/>
</dbReference>
<dbReference type="RefSeq" id="WP_345505631.1">
    <property type="nucleotide sequence ID" value="NZ_BAABIW010000002.1"/>
</dbReference>
<evidence type="ECO:0000313" key="6">
    <source>
        <dbReference type="Proteomes" id="UP001500427"/>
    </source>
</evidence>
<dbReference type="Pfam" id="PF00326">
    <property type="entry name" value="Peptidase_S9"/>
    <property type="match status" value="1"/>
</dbReference>
<dbReference type="GO" id="GO:0016787">
    <property type="term" value="F:hydrolase activity"/>
    <property type="evidence" value="ECO:0007669"/>
    <property type="project" value="UniProtKB-KW"/>
</dbReference>
<dbReference type="PANTHER" id="PTHR22946">
    <property type="entry name" value="DIENELACTONE HYDROLASE DOMAIN-CONTAINING PROTEIN-RELATED"/>
    <property type="match status" value="1"/>
</dbReference>
<dbReference type="SUPFAM" id="SSF53474">
    <property type="entry name" value="alpha/beta-Hydrolases"/>
    <property type="match status" value="1"/>
</dbReference>
<protein>
    <submittedName>
        <fullName evidence="5">Alpha/beta fold hydrolase</fullName>
    </submittedName>
</protein>
<proteinExistence type="inferred from homology"/>
<dbReference type="InterPro" id="IPR050261">
    <property type="entry name" value="FrsA_esterase"/>
</dbReference>
<accession>A0ABP9J0P9</accession>
<evidence type="ECO:0000256" key="2">
    <source>
        <dbReference type="ARBA" id="ARBA00022801"/>
    </source>
</evidence>
<feature type="region of interest" description="Disordered" evidence="3">
    <location>
        <begin position="19"/>
        <end position="85"/>
    </location>
</feature>
<evidence type="ECO:0000259" key="4">
    <source>
        <dbReference type="Pfam" id="PF00326"/>
    </source>
</evidence>
<organism evidence="5 6">
    <name type="scientific">Terrabacter aeriphilus</name>
    <dbReference type="NCBI Taxonomy" id="515662"/>
    <lineage>
        <taxon>Bacteria</taxon>
        <taxon>Bacillati</taxon>
        <taxon>Actinomycetota</taxon>
        <taxon>Actinomycetes</taxon>
        <taxon>Micrococcales</taxon>
        <taxon>Intrasporangiaceae</taxon>
        <taxon>Terrabacter</taxon>
    </lineage>
</organism>
<evidence type="ECO:0000256" key="3">
    <source>
        <dbReference type="SAM" id="MobiDB-lite"/>
    </source>
</evidence>
<name>A0ABP9J0P9_9MICO</name>
<reference evidence="6" key="1">
    <citation type="journal article" date="2019" name="Int. J. Syst. Evol. Microbiol.">
        <title>The Global Catalogue of Microorganisms (GCM) 10K type strain sequencing project: providing services to taxonomists for standard genome sequencing and annotation.</title>
        <authorList>
            <consortium name="The Broad Institute Genomics Platform"/>
            <consortium name="The Broad Institute Genome Sequencing Center for Infectious Disease"/>
            <person name="Wu L."/>
            <person name="Ma J."/>
        </authorList>
    </citation>
    <scope>NUCLEOTIDE SEQUENCE [LARGE SCALE GENOMIC DNA]</scope>
    <source>
        <strain evidence="6">JCM 17687</strain>
    </source>
</reference>
<keyword evidence="6" id="KW-1185">Reference proteome</keyword>
<dbReference type="Proteomes" id="UP001500427">
    <property type="component" value="Unassembled WGS sequence"/>
</dbReference>
<evidence type="ECO:0000256" key="1">
    <source>
        <dbReference type="ARBA" id="ARBA00008645"/>
    </source>
</evidence>
<dbReference type="PROSITE" id="PS51257">
    <property type="entry name" value="PROKAR_LIPOPROTEIN"/>
    <property type="match status" value="1"/>
</dbReference>
<comment type="similarity">
    <text evidence="1">Belongs to the AB hydrolase superfamily.</text>
</comment>
<sequence length="374" mass="39503">MRTPRALVVGITAGLLLGACSSSGPTDDRGGGTTGPSPTASVGGTATEGAATPGPTDPTTPTTPTSSTAPPVTPSTTPAPAAKAPDPASIAALVATRYDGGNLRLGRERGNTDAYRQYFATYESNGLTISGRINIPRGTGPFPAVVLAHGYVDPEVYTNGQTMLRERDYLARQGYVTLHIDYRNHAQSDDDPRNDANLRAGYTVDAINAGLALKKAQVVDPDRVALIGRSMGGGVVYNALVVRPGLFRAAVAYAPVSSDTVDNFDKWVRRDSSRSGAARAVIARLGTPEAKPAAWAATSPRTYFGRITEPLLIHHGTADEDCPLSWSRESVAALEAAGKDVELRVYPGGRHTLTSPQWDTSIRRTEAFLARHLR</sequence>